<feature type="transmembrane region" description="Helical" evidence="1">
    <location>
        <begin position="17"/>
        <end position="34"/>
    </location>
</feature>
<gene>
    <name evidence="2" type="ORF">Dfulv_27760</name>
</gene>
<feature type="transmembrane region" description="Helical" evidence="1">
    <location>
        <begin position="437"/>
        <end position="457"/>
    </location>
</feature>
<feature type="transmembrane region" description="Helical" evidence="1">
    <location>
        <begin position="316"/>
        <end position="336"/>
    </location>
</feature>
<feature type="transmembrane region" description="Helical" evidence="1">
    <location>
        <begin position="187"/>
        <end position="208"/>
    </location>
</feature>
<protein>
    <recommendedName>
        <fullName evidence="4">Glycosyltransferase RgtA/B/C/D-like domain-containing protein</fullName>
    </recommendedName>
</protein>
<evidence type="ECO:0000256" key="1">
    <source>
        <dbReference type="SAM" id="Phobius"/>
    </source>
</evidence>
<keyword evidence="1" id="KW-1133">Transmembrane helix</keyword>
<reference evidence="2" key="1">
    <citation type="submission" date="2021-04" db="EMBL/GenBank/DDBJ databases">
        <authorList>
            <person name="Hartkoorn R.C."/>
            <person name="Beaudoing E."/>
            <person name="Hot D."/>
        </authorList>
    </citation>
    <scope>NUCLEOTIDE SEQUENCE</scope>
    <source>
        <strain evidence="2">NRRL B-16292</strain>
    </source>
</reference>
<keyword evidence="1" id="KW-0812">Transmembrane</keyword>
<dbReference type="RefSeq" id="WP_259856424.1">
    <property type="nucleotide sequence ID" value="NZ_CP073720.1"/>
</dbReference>
<feature type="transmembrane region" description="Helical" evidence="1">
    <location>
        <begin position="123"/>
        <end position="142"/>
    </location>
</feature>
<feature type="transmembrane region" description="Helical" evidence="1">
    <location>
        <begin position="290"/>
        <end position="309"/>
    </location>
</feature>
<feature type="transmembrane region" description="Helical" evidence="1">
    <location>
        <begin position="228"/>
        <end position="252"/>
    </location>
</feature>
<sequence length="590" mass="62431">MPTETARVRVRFTEGRIVFFAALLCYLVVAWWFWHRQLIPGDSASRVANAYYVLFSRDPHLAAVGFVWNPLPSLLLLPVLPFKAVVPALTAGGLLAALSSALFMAGTVVAGNDTFRRLGVSRPSRIVLTVLLAAHPMTMIYAGNGMSEACFMFFLVLSARALLRWLADGRSQSLVPLGLSLGLAYGARYEALAPGLAVPVVVGAVSWWRGRGRARWRYATAQADTVLVAMPVVLSVAGWAIASKIIVGQWFATFSSSYGNAAQVAANARGIHAVTGEAFGDRVVYALNQLLGLQPVLPLLLVLTAVVALRRRDLRMLAPTTVFGAVLAFGNAAFLTGNSFGWLRFQIAAVPLTVLLTAILLAGPAHRPAAVGVAPADRGRRSRLTLAPLAGLLVGALRAAQRGNGVLTASTRGGGVLAATAAESGPGWRGGRRPRRVTAVAALLAAALAMPAATATLRVPRLAREESEWLTAAGAARTAGLARLHARVARDLDAMDLPEGSVITDSAYAFAVILASRNPRQFVITSDRDFADALADLRGNRVRYLLLSASGAADAVRTAHHTGAGTAVTRTWADQWGVVLWTLVPVTDVP</sequence>
<evidence type="ECO:0000313" key="3">
    <source>
        <dbReference type="Proteomes" id="UP001059617"/>
    </source>
</evidence>
<evidence type="ECO:0000313" key="2">
    <source>
        <dbReference type="EMBL" id="UWP78963.1"/>
    </source>
</evidence>
<evidence type="ECO:0008006" key="4">
    <source>
        <dbReference type="Google" id="ProtNLM"/>
    </source>
</evidence>
<organism evidence="2 3">
    <name type="scientific">Dactylosporangium fulvum</name>
    <dbReference type="NCBI Taxonomy" id="53359"/>
    <lineage>
        <taxon>Bacteria</taxon>
        <taxon>Bacillati</taxon>
        <taxon>Actinomycetota</taxon>
        <taxon>Actinomycetes</taxon>
        <taxon>Micromonosporales</taxon>
        <taxon>Micromonosporaceae</taxon>
        <taxon>Dactylosporangium</taxon>
    </lineage>
</organism>
<feature type="transmembrane region" description="Helical" evidence="1">
    <location>
        <begin position="61"/>
        <end position="80"/>
    </location>
</feature>
<keyword evidence="3" id="KW-1185">Reference proteome</keyword>
<feature type="transmembrane region" description="Helical" evidence="1">
    <location>
        <begin position="92"/>
        <end position="111"/>
    </location>
</feature>
<name>A0ABY5VMN8_9ACTN</name>
<proteinExistence type="predicted"/>
<reference evidence="2" key="2">
    <citation type="submission" date="2022-09" db="EMBL/GenBank/DDBJ databases">
        <title>Biosynthetic gene clusters of Dactylosporangioum fulvum.</title>
        <authorList>
            <person name="Caradec T."/>
        </authorList>
    </citation>
    <scope>NUCLEOTIDE SEQUENCE</scope>
    <source>
        <strain evidence="2">NRRL B-16292</strain>
    </source>
</reference>
<feature type="transmembrane region" description="Helical" evidence="1">
    <location>
        <begin position="342"/>
        <end position="363"/>
    </location>
</feature>
<dbReference type="EMBL" id="CP073720">
    <property type="protein sequence ID" value="UWP78963.1"/>
    <property type="molecule type" value="Genomic_DNA"/>
</dbReference>
<dbReference type="Proteomes" id="UP001059617">
    <property type="component" value="Chromosome"/>
</dbReference>
<keyword evidence="1" id="KW-0472">Membrane</keyword>
<accession>A0ABY5VMN8</accession>
<feature type="transmembrane region" description="Helical" evidence="1">
    <location>
        <begin position="149"/>
        <end position="167"/>
    </location>
</feature>